<dbReference type="SUPFAM" id="SSF51069">
    <property type="entry name" value="Carbonic anhydrase"/>
    <property type="match status" value="1"/>
</dbReference>
<dbReference type="PANTHER" id="PTHR18952">
    <property type="entry name" value="CARBONIC ANHYDRASE"/>
    <property type="match status" value="1"/>
</dbReference>
<keyword evidence="3" id="KW-0479">Metal-binding</keyword>
<dbReference type="GO" id="GO:0004089">
    <property type="term" value="F:carbonate dehydratase activity"/>
    <property type="evidence" value="ECO:0007669"/>
    <property type="project" value="UniProtKB-EC"/>
</dbReference>
<dbReference type="InterPro" id="IPR036398">
    <property type="entry name" value="CA_dom_sf"/>
</dbReference>
<evidence type="ECO:0000259" key="8">
    <source>
        <dbReference type="PROSITE" id="PS51144"/>
    </source>
</evidence>
<dbReference type="GO" id="GO:0008270">
    <property type="term" value="F:zinc ion binding"/>
    <property type="evidence" value="ECO:0007669"/>
    <property type="project" value="InterPro"/>
</dbReference>
<comment type="caution">
    <text evidence="9">The sequence shown here is derived from an EMBL/GenBank/DDBJ whole genome shotgun (WGS) entry which is preliminary data.</text>
</comment>
<keyword evidence="5" id="KW-0456">Lyase</keyword>
<dbReference type="AlphaFoldDB" id="A0A9D4SXT8"/>
<proteinExistence type="inferred from homology"/>
<evidence type="ECO:0000313" key="10">
    <source>
        <dbReference type="Proteomes" id="UP000821837"/>
    </source>
</evidence>
<dbReference type="InterPro" id="IPR023561">
    <property type="entry name" value="Carbonic_anhydrase_a-class"/>
</dbReference>
<sequence length="320" mass="35810">MQGRKLELRDSPALPEVRHHRHSQNGYVPTHPHTGHTTDYTAWHRRYPSCGGSQQSPILVLFAQSEYKYFDPIQFLNYDSYLQIDIEMVGTTLFFYPFGVDLGVFGGPLQVQYSFFMGTIHIGKDRHSGSEHFIENQGYAAEVQLIHTTEMLSDNDCLKEANGLLVLVILFEEKNDDNEDLAPLLDAMQELQDNAHNLHTSTKFLMSSLIPDDTLEYYIYPGSLSFPPCTERTINVVFQRTLEELRKLRWRLGGDASCTGPLAGNVRPITDGRGGVKSTRTIFRSFFSFTPSTGASTHAVRGAAVALFAVVASSASLKQP</sequence>
<dbReference type="VEuPathDB" id="VectorBase:RSAN_035592"/>
<evidence type="ECO:0000256" key="2">
    <source>
        <dbReference type="ARBA" id="ARBA00012925"/>
    </source>
</evidence>
<evidence type="ECO:0000256" key="5">
    <source>
        <dbReference type="ARBA" id="ARBA00023239"/>
    </source>
</evidence>
<gene>
    <name evidence="9" type="ORF">HPB52_020744</name>
</gene>
<reference evidence="9" key="1">
    <citation type="journal article" date="2020" name="Cell">
        <title>Large-Scale Comparative Analyses of Tick Genomes Elucidate Their Genetic Diversity and Vector Capacities.</title>
        <authorList>
            <consortium name="Tick Genome and Microbiome Consortium (TIGMIC)"/>
            <person name="Jia N."/>
            <person name="Wang J."/>
            <person name="Shi W."/>
            <person name="Du L."/>
            <person name="Sun Y."/>
            <person name="Zhan W."/>
            <person name="Jiang J.F."/>
            <person name="Wang Q."/>
            <person name="Zhang B."/>
            <person name="Ji P."/>
            <person name="Bell-Sakyi L."/>
            <person name="Cui X.M."/>
            <person name="Yuan T.T."/>
            <person name="Jiang B.G."/>
            <person name="Yang W.F."/>
            <person name="Lam T.T."/>
            <person name="Chang Q.C."/>
            <person name="Ding S.J."/>
            <person name="Wang X.J."/>
            <person name="Zhu J.G."/>
            <person name="Ruan X.D."/>
            <person name="Zhao L."/>
            <person name="Wei J.T."/>
            <person name="Ye R.Z."/>
            <person name="Que T.C."/>
            <person name="Du C.H."/>
            <person name="Zhou Y.H."/>
            <person name="Cheng J.X."/>
            <person name="Dai P.F."/>
            <person name="Guo W.B."/>
            <person name="Han X.H."/>
            <person name="Huang E.J."/>
            <person name="Li L.F."/>
            <person name="Wei W."/>
            <person name="Gao Y.C."/>
            <person name="Liu J.Z."/>
            <person name="Shao H.Z."/>
            <person name="Wang X."/>
            <person name="Wang C.C."/>
            <person name="Yang T.C."/>
            <person name="Huo Q.B."/>
            <person name="Li W."/>
            <person name="Chen H.Y."/>
            <person name="Chen S.E."/>
            <person name="Zhou L.G."/>
            <person name="Ni X.B."/>
            <person name="Tian J.H."/>
            <person name="Sheng Y."/>
            <person name="Liu T."/>
            <person name="Pan Y.S."/>
            <person name="Xia L.Y."/>
            <person name="Li J."/>
            <person name="Zhao F."/>
            <person name="Cao W.C."/>
        </authorList>
    </citation>
    <scope>NUCLEOTIDE SEQUENCE</scope>
    <source>
        <strain evidence="9">Rsan-2018</strain>
    </source>
</reference>
<protein>
    <recommendedName>
        <fullName evidence="2">carbonic anhydrase</fullName>
        <ecNumber evidence="2">4.2.1.1</ecNumber>
    </recommendedName>
</protein>
<name>A0A9D4SXT8_RHISA</name>
<evidence type="ECO:0000256" key="6">
    <source>
        <dbReference type="ARBA" id="ARBA00048348"/>
    </source>
</evidence>
<dbReference type="SMART" id="SM01057">
    <property type="entry name" value="Carb_anhydrase"/>
    <property type="match status" value="1"/>
</dbReference>
<evidence type="ECO:0000256" key="3">
    <source>
        <dbReference type="ARBA" id="ARBA00022723"/>
    </source>
</evidence>
<dbReference type="PROSITE" id="PS51144">
    <property type="entry name" value="ALPHA_CA_2"/>
    <property type="match status" value="1"/>
</dbReference>
<organism evidence="9 10">
    <name type="scientific">Rhipicephalus sanguineus</name>
    <name type="common">Brown dog tick</name>
    <name type="synonym">Ixodes sanguineus</name>
    <dbReference type="NCBI Taxonomy" id="34632"/>
    <lineage>
        <taxon>Eukaryota</taxon>
        <taxon>Metazoa</taxon>
        <taxon>Ecdysozoa</taxon>
        <taxon>Arthropoda</taxon>
        <taxon>Chelicerata</taxon>
        <taxon>Arachnida</taxon>
        <taxon>Acari</taxon>
        <taxon>Parasitiformes</taxon>
        <taxon>Ixodida</taxon>
        <taxon>Ixodoidea</taxon>
        <taxon>Ixodidae</taxon>
        <taxon>Rhipicephalinae</taxon>
        <taxon>Rhipicephalus</taxon>
        <taxon>Rhipicephalus</taxon>
    </lineage>
</organism>
<dbReference type="Proteomes" id="UP000821837">
    <property type="component" value="Unassembled WGS sequence"/>
</dbReference>
<keyword evidence="10" id="KW-1185">Reference proteome</keyword>
<evidence type="ECO:0000256" key="4">
    <source>
        <dbReference type="ARBA" id="ARBA00022833"/>
    </source>
</evidence>
<evidence type="ECO:0000256" key="7">
    <source>
        <dbReference type="SAM" id="MobiDB-lite"/>
    </source>
</evidence>
<accession>A0A9D4SXT8</accession>
<dbReference type="PANTHER" id="PTHR18952:SF265">
    <property type="entry name" value="CARBONIC ANHYDRASE"/>
    <property type="match status" value="1"/>
</dbReference>
<comment type="catalytic activity">
    <reaction evidence="6">
        <text>hydrogencarbonate + H(+) = CO2 + H2O</text>
        <dbReference type="Rhea" id="RHEA:10748"/>
        <dbReference type="ChEBI" id="CHEBI:15377"/>
        <dbReference type="ChEBI" id="CHEBI:15378"/>
        <dbReference type="ChEBI" id="CHEBI:16526"/>
        <dbReference type="ChEBI" id="CHEBI:17544"/>
        <dbReference type="EC" id="4.2.1.1"/>
    </reaction>
</comment>
<evidence type="ECO:0000256" key="1">
    <source>
        <dbReference type="ARBA" id="ARBA00010718"/>
    </source>
</evidence>
<feature type="domain" description="Alpha-carbonic anhydrase" evidence="8">
    <location>
        <begin position="29"/>
        <end position="286"/>
    </location>
</feature>
<dbReference type="EC" id="4.2.1.1" evidence="2"/>
<evidence type="ECO:0000313" key="9">
    <source>
        <dbReference type="EMBL" id="KAH7957606.1"/>
    </source>
</evidence>
<feature type="region of interest" description="Disordered" evidence="7">
    <location>
        <begin position="1"/>
        <end position="31"/>
    </location>
</feature>
<keyword evidence="4" id="KW-0862">Zinc</keyword>
<dbReference type="Gene3D" id="3.10.200.10">
    <property type="entry name" value="Alpha carbonic anhydrase"/>
    <property type="match status" value="1"/>
</dbReference>
<comment type="similarity">
    <text evidence="1">Belongs to the alpha-carbonic anhydrase family.</text>
</comment>
<dbReference type="InterPro" id="IPR001148">
    <property type="entry name" value="CA_dom"/>
</dbReference>
<reference evidence="9" key="2">
    <citation type="submission" date="2021-09" db="EMBL/GenBank/DDBJ databases">
        <authorList>
            <person name="Jia N."/>
            <person name="Wang J."/>
            <person name="Shi W."/>
            <person name="Du L."/>
            <person name="Sun Y."/>
            <person name="Zhan W."/>
            <person name="Jiang J."/>
            <person name="Wang Q."/>
            <person name="Zhang B."/>
            <person name="Ji P."/>
            <person name="Sakyi L.B."/>
            <person name="Cui X."/>
            <person name="Yuan T."/>
            <person name="Jiang B."/>
            <person name="Yang W."/>
            <person name="Lam T.T.-Y."/>
            <person name="Chang Q."/>
            <person name="Ding S."/>
            <person name="Wang X."/>
            <person name="Zhu J."/>
            <person name="Ruan X."/>
            <person name="Zhao L."/>
            <person name="Wei J."/>
            <person name="Que T."/>
            <person name="Du C."/>
            <person name="Cheng J."/>
            <person name="Dai P."/>
            <person name="Han X."/>
            <person name="Huang E."/>
            <person name="Gao Y."/>
            <person name="Liu J."/>
            <person name="Shao H."/>
            <person name="Ye R."/>
            <person name="Li L."/>
            <person name="Wei W."/>
            <person name="Wang X."/>
            <person name="Wang C."/>
            <person name="Huo Q."/>
            <person name="Li W."/>
            <person name="Guo W."/>
            <person name="Chen H."/>
            <person name="Chen S."/>
            <person name="Zhou L."/>
            <person name="Zhou L."/>
            <person name="Ni X."/>
            <person name="Tian J."/>
            <person name="Zhou Y."/>
            <person name="Sheng Y."/>
            <person name="Liu T."/>
            <person name="Pan Y."/>
            <person name="Xia L."/>
            <person name="Li J."/>
            <person name="Zhao F."/>
            <person name="Cao W."/>
        </authorList>
    </citation>
    <scope>NUCLEOTIDE SEQUENCE</scope>
    <source>
        <strain evidence="9">Rsan-2018</strain>
        <tissue evidence="9">Larvae</tissue>
    </source>
</reference>
<dbReference type="CDD" id="cd00326">
    <property type="entry name" value="alpha_CA"/>
    <property type="match status" value="1"/>
</dbReference>
<feature type="compositionally biased region" description="Basic and acidic residues" evidence="7">
    <location>
        <begin position="1"/>
        <end position="10"/>
    </location>
</feature>
<dbReference type="Pfam" id="PF00194">
    <property type="entry name" value="Carb_anhydrase"/>
    <property type="match status" value="1"/>
</dbReference>
<dbReference type="GO" id="GO:0005886">
    <property type="term" value="C:plasma membrane"/>
    <property type="evidence" value="ECO:0007669"/>
    <property type="project" value="TreeGrafter"/>
</dbReference>
<dbReference type="EMBL" id="JABSTV010001250">
    <property type="protein sequence ID" value="KAH7957606.1"/>
    <property type="molecule type" value="Genomic_DNA"/>
</dbReference>